<evidence type="ECO:0000313" key="2">
    <source>
        <dbReference type="Proteomes" id="UP000002675"/>
    </source>
</evidence>
<name>Q7MJR1_VIBVY</name>
<sequence length="47" mass="5464">MGFEPMVTRCTHKHSMVAQLCFELNAISQISRKMSHFAYFVVDIVYP</sequence>
<evidence type="ECO:0000313" key="1">
    <source>
        <dbReference type="EMBL" id="BAC94863.1"/>
    </source>
</evidence>
<dbReference type="HOGENOM" id="CLU_3259747_0_0_6"/>
<organism evidence="1 2">
    <name type="scientific">Vibrio vulnificus (strain YJ016)</name>
    <dbReference type="NCBI Taxonomy" id="196600"/>
    <lineage>
        <taxon>Bacteria</taxon>
        <taxon>Pseudomonadati</taxon>
        <taxon>Pseudomonadota</taxon>
        <taxon>Gammaproteobacteria</taxon>
        <taxon>Vibrionales</taxon>
        <taxon>Vibrionaceae</taxon>
        <taxon>Vibrio</taxon>
    </lineage>
</organism>
<dbReference type="AlphaFoldDB" id="Q7MJR1"/>
<reference evidence="1 2" key="1">
    <citation type="journal article" date="2003" name="Genome Res.">
        <title>Comparative genome analysis of Vibrio vulnificus, a marine pathogen.</title>
        <authorList>
            <person name="Chen C.Y."/>
            <person name="Wu K.M."/>
            <person name="Chang Y.C."/>
            <person name="Chang C.H."/>
            <person name="Tsai H.C."/>
            <person name="Liao T.L."/>
            <person name="Liu Y.M."/>
            <person name="Chen H.J."/>
            <person name="Shen A.B."/>
            <person name="Li J.C."/>
            <person name="Su T.L."/>
            <person name="Shao C.P."/>
            <person name="Lee C.T."/>
            <person name="Hor L.I."/>
            <person name="Tsai S.F."/>
        </authorList>
    </citation>
    <scope>NUCLEOTIDE SEQUENCE [LARGE SCALE GENOMIC DNA]</scope>
    <source>
        <strain evidence="1 2">YJ016</strain>
    </source>
</reference>
<proteinExistence type="predicted"/>
<dbReference type="Proteomes" id="UP000002675">
    <property type="component" value="Chromosome I"/>
</dbReference>
<gene>
    <name evidence="1" type="ordered locus">VV2099</name>
</gene>
<accession>Q7MJR1</accession>
<dbReference type="KEGG" id="vvy:VV2099"/>
<protein>
    <submittedName>
        <fullName evidence="1">Uncharacterized protein</fullName>
    </submittedName>
</protein>
<dbReference type="EMBL" id="BA000037">
    <property type="protein sequence ID" value="BAC94863.1"/>
    <property type="molecule type" value="Genomic_DNA"/>
</dbReference>